<sequence>MVLGAQVHNSTNYTEMLPQVWPTIKALHANTVEVPVAWEQIEPVEGQFDFSFVDALVRQARENNVRLVLLWFGTWKNSGPSYTPEWVKTNPGRFPRMTNRSGGMHFVLSPHGRNTLQADKRAFTRLMQHIRKIDTRHTVIMVQPENEAGSLGLSRDFSAEAQQLFEGPVPSELVQALGRNPGNWSQVFGVHADQAFNAWYVARYIDEVAAAGKAVLNLPMFCNAALTNPFDEANAGGGASGGPNWNVINIWKAAAPHIDFVAPDIYDRKHKHYLAFLDHYARPDNALMIPETGNALDFARFIWPVLGKGAIGFAPFGMDGTSYSNFPLGAPVLDDTAIDAFAASYRLFAPIAEDWARIALENPTWGVARDDEGSDQSTVMGRWRITAQFGLWQMKEKNDPRLRPHPNATRMVGGAVVAQLAPDEFLVAGRDIRMRFAPTGAGSMEFLSVEEGTFVDGKWKMRRRWNGDQTDFGLNFVEPVMLKVRLHTFGEARNSGQ</sequence>
<comment type="caution">
    <text evidence="5">The sequence shown here is derived from an EMBL/GenBank/DDBJ whole genome shotgun (WGS) entry which is preliminary data.</text>
</comment>
<organism evidence="5 6">
    <name type="scientific">Novosphingobium endophyticum</name>
    <dbReference type="NCBI Taxonomy" id="1955250"/>
    <lineage>
        <taxon>Bacteria</taxon>
        <taxon>Pseudomonadati</taxon>
        <taxon>Pseudomonadota</taxon>
        <taxon>Alphaproteobacteria</taxon>
        <taxon>Sphingomonadales</taxon>
        <taxon>Sphingomonadaceae</taxon>
        <taxon>Novosphingobium</taxon>
    </lineage>
</organism>
<keyword evidence="6" id="KW-1185">Reference proteome</keyword>
<evidence type="ECO:0000256" key="2">
    <source>
        <dbReference type="ARBA" id="ARBA00023295"/>
    </source>
</evidence>
<protein>
    <submittedName>
        <fullName evidence="5">Beta-galactosidase</fullName>
    </submittedName>
</protein>
<keyword evidence="2" id="KW-0326">Glycosidase</keyword>
<feature type="domain" description="DUF5597" evidence="4">
    <location>
        <begin position="341"/>
        <end position="476"/>
    </location>
</feature>
<dbReference type="InterPro" id="IPR017853">
    <property type="entry name" value="GH"/>
</dbReference>
<dbReference type="Proteomes" id="UP000608154">
    <property type="component" value="Unassembled WGS sequence"/>
</dbReference>
<gene>
    <name evidence="5" type="ORF">GCM10011494_39270</name>
</gene>
<keyword evidence="1" id="KW-0378">Hydrolase</keyword>
<reference evidence="5" key="2">
    <citation type="submission" date="2020-09" db="EMBL/GenBank/DDBJ databases">
        <authorList>
            <person name="Sun Q."/>
            <person name="Zhou Y."/>
        </authorList>
    </citation>
    <scope>NUCLEOTIDE SEQUENCE</scope>
    <source>
        <strain evidence="5">CGMCC 1.15095</strain>
    </source>
</reference>
<dbReference type="GO" id="GO:0004565">
    <property type="term" value="F:beta-galactosidase activity"/>
    <property type="evidence" value="ECO:0007669"/>
    <property type="project" value="InterPro"/>
</dbReference>
<reference evidence="5" key="1">
    <citation type="journal article" date="2014" name="Int. J. Syst. Evol. Microbiol.">
        <title>Complete genome sequence of Corynebacterium casei LMG S-19264T (=DSM 44701T), isolated from a smear-ripened cheese.</title>
        <authorList>
            <consortium name="US DOE Joint Genome Institute (JGI-PGF)"/>
            <person name="Walter F."/>
            <person name="Albersmeier A."/>
            <person name="Kalinowski J."/>
            <person name="Ruckert C."/>
        </authorList>
    </citation>
    <scope>NUCLEOTIDE SEQUENCE</scope>
    <source>
        <strain evidence="5">CGMCC 1.15095</strain>
    </source>
</reference>
<accession>A0A916X6C9</accession>
<evidence type="ECO:0000256" key="1">
    <source>
        <dbReference type="ARBA" id="ARBA00022801"/>
    </source>
</evidence>
<evidence type="ECO:0000313" key="6">
    <source>
        <dbReference type="Proteomes" id="UP000608154"/>
    </source>
</evidence>
<dbReference type="GO" id="GO:0005975">
    <property type="term" value="P:carbohydrate metabolic process"/>
    <property type="evidence" value="ECO:0007669"/>
    <property type="project" value="InterPro"/>
</dbReference>
<dbReference type="InterPro" id="IPR040719">
    <property type="entry name" value="DUF5597"/>
</dbReference>
<dbReference type="Pfam" id="PF18120">
    <property type="entry name" value="DUF5597"/>
    <property type="match status" value="1"/>
</dbReference>
<evidence type="ECO:0000313" key="5">
    <source>
        <dbReference type="EMBL" id="GGC16540.1"/>
    </source>
</evidence>
<evidence type="ECO:0000259" key="3">
    <source>
        <dbReference type="Pfam" id="PF02449"/>
    </source>
</evidence>
<proteinExistence type="predicted"/>
<dbReference type="GO" id="GO:0009341">
    <property type="term" value="C:beta-galactosidase complex"/>
    <property type="evidence" value="ECO:0007669"/>
    <property type="project" value="InterPro"/>
</dbReference>
<dbReference type="InterPro" id="IPR013529">
    <property type="entry name" value="Glyco_hydro_42_N"/>
</dbReference>
<dbReference type="Pfam" id="PF02449">
    <property type="entry name" value="Glyco_hydro_42"/>
    <property type="match status" value="1"/>
</dbReference>
<dbReference type="Gene3D" id="3.20.20.80">
    <property type="entry name" value="Glycosidases"/>
    <property type="match status" value="1"/>
</dbReference>
<dbReference type="FunFam" id="3.20.20.80:FF:000135">
    <property type="entry name" value="Beta-galactosidase, putative, bgl35A"/>
    <property type="match status" value="1"/>
</dbReference>
<dbReference type="AlphaFoldDB" id="A0A916X6C9"/>
<dbReference type="Gene3D" id="2.60.220.20">
    <property type="entry name" value="putative beta-Galactosidase from caulobacter crescentus"/>
    <property type="match status" value="1"/>
</dbReference>
<name>A0A916X6C9_9SPHN</name>
<dbReference type="SUPFAM" id="SSF51445">
    <property type="entry name" value="(Trans)glycosidases"/>
    <property type="match status" value="1"/>
</dbReference>
<evidence type="ECO:0000259" key="4">
    <source>
        <dbReference type="Pfam" id="PF18120"/>
    </source>
</evidence>
<dbReference type="EMBL" id="BMHK01000065">
    <property type="protein sequence ID" value="GGC16540.1"/>
    <property type="molecule type" value="Genomic_DNA"/>
</dbReference>
<feature type="domain" description="Glycoside hydrolase family 42 N-terminal" evidence="3">
    <location>
        <begin position="24"/>
        <end position="166"/>
    </location>
</feature>